<proteinExistence type="predicted"/>
<evidence type="ECO:0000313" key="6">
    <source>
        <dbReference type="Proteomes" id="UP001302249"/>
    </source>
</evidence>
<dbReference type="InterPro" id="IPR000792">
    <property type="entry name" value="Tscrpt_reg_LuxR_C"/>
</dbReference>
<dbReference type="Proteomes" id="UP001302249">
    <property type="component" value="Chromosome"/>
</dbReference>
<dbReference type="Pfam" id="PF00196">
    <property type="entry name" value="GerE"/>
    <property type="match status" value="1"/>
</dbReference>
<evidence type="ECO:0000256" key="2">
    <source>
        <dbReference type="ARBA" id="ARBA00023125"/>
    </source>
</evidence>
<dbReference type="PANTHER" id="PTHR44688">
    <property type="entry name" value="DNA-BINDING TRANSCRIPTIONAL ACTIVATOR DEVR_DOSR"/>
    <property type="match status" value="1"/>
</dbReference>
<dbReference type="InterPro" id="IPR036388">
    <property type="entry name" value="WH-like_DNA-bd_sf"/>
</dbReference>
<dbReference type="InterPro" id="IPR016032">
    <property type="entry name" value="Sig_transdc_resp-reg_C-effctor"/>
</dbReference>
<accession>A0ABZ0BBB5</accession>
<dbReference type="PROSITE" id="PS50043">
    <property type="entry name" value="HTH_LUXR_2"/>
    <property type="match status" value="1"/>
</dbReference>
<dbReference type="CDD" id="cd06170">
    <property type="entry name" value="LuxR_C_like"/>
    <property type="match status" value="1"/>
</dbReference>
<evidence type="ECO:0000259" key="4">
    <source>
        <dbReference type="PROSITE" id="PS50043"/>
    </source>
</evidence>
<dbReference type="PRINTS" id="PR00038">
    <property type="entry name" value="HTHLUXR"/>
</dbReference>
<dbReference type="SUPFAM" id="SSF46894">
    <property type="entry name" value="C-terminal effector domain of the bipartite response regulators"/>
    <property type="match status" value="1"/>
</dbReference>
<keyword evidence="6" id="KW-1185">Reference proteome</keyword>
<evidence type="ECO:0000313" key="5">
    <source>
        <dbReference type="EMBL" id="WNO54643.1"/>
    </source>
</evidence>
<dbReference type="PROSITE" id="PS00622">
    <property type="entry name" value="HTH_LUXR_1"/>
    <property type="match status" value="1"/>
</dbReference>
<keyword evidence="1" id="KW-0805">Transcription regulation</keyword>
<dbReference type="Gene3D" id="1.10.10.10">
    <property type="entry name" value="Winged helix-like DNA-binding domain superfamily/Winged helix DNA-binding domain"/>
    <property type="match status" value="1"/>
</dbReference>
<feature type="domain" description="HTH luxR-type" evidence="4">
    <location>
        <begin position="14"/>
        <end position="79"/>
    </location>
</feature>
<evidence type="ECO:0000256" key="3">
    <source>
        <dbReference type="ARBA" id="ARBA00023163"/>
    </source>
</evidence>
<dbReference type="EMBL" id="CP135076">
    <property type="protein sequence ID" value="WNO54643.1"/>
    <property type="molecule type" value="Genomic_DNA"/>
</dbReference>
<dbReference type="RefSeq" id="WP_313917362.1">
    <property type="nucleotide sequence ID" value="NZ_CP135076.1"/>
</dbReference>
<gene>
    <name evidence="5" type="ORF">RPR59_05160</name>
</gene>
<reference evidence="5 6" key="1">
    <citation type="submission" date="2023-09" db="EMBL/GenBank/DDBJ databases">
        <authorList>
            <person name="Rey-Velasco X."/>
        </authorList>
    </citation>
    <scope>NUCLEOTIDE SEQUENCE [LARGE SCALE GENOMIC DNA]</scope>
    <source>
        <strain evidence="5 6">W311</strain>
    </source>
</reference>
<dbReference type="PANTHER" id="PTHR44688:SF16">
    <property type="entry name" value="DNA-BINDING TRANSCRIPTIONAL ACTIVATOR DEVR_DOSR"/>
    <property type="match status" value="1"/>
</dbReference>
<keyword evidence="2" id="KW-0238">DNA-binding</keyword>
<organism evidence="5 6">
    <name type="scientific">Stakelama saccharophila</name>
    <dbReference type="NCBI Taxonomy" id="3075605"/>
    <lineage>
        <taxon>Bacteria</taxon>
        <taxon>Pseudomonadati</taxon>
        <taxon>Pseudomonadota</taxon>
        <taxon>Alphaproteobacteria</taxon>
        <taxon>Sphingomonadales</taxon>
        <taxon>Sphingomonadaceae</taxon>
        <taxon>Stakelama</taxon>
    </lineage>
</organism>
<evidence type="ECO:0000256" key="1">
    <source>
        <dbReference type="ARBA" id="ARBA00023015"/>
    </source>
</evidence>
<name>A0ABZ0BBB5_9SPHN</name>
<keyword evidence="3" id="KW-0804">Transcription</keyword>
<dbReference type="SMART" id="SM00421">
    <property type="entry name" value="HTH_LUXR"/>
    <property type="match status" value="1"/>
</dbReference>
<sequence>MGRCAWAKARTMIEQLETSHLTARERDVLAEVCIGRSSKEIALRLGIRPQTVEAYVARMRLKLGATNRCHLVALAVHQGLCLEHDEAIDGSVSRYRH</sequence>
<protein>
    <submittedName>
        <fullName evidence="5">Helix-turn-helix transcriptional regulator</fullName>
    </submittedName>
</protein>